<accession>A0AAW5T3B2</accession>
<evidence type="ECO:0000313" key="3">
    <source>
        <dbReference type="Proteomes" id="UP001141659"/>
    </source>
</evidence>
<dbReference type="PRINTS" id="PR00420">
    <property type="entry name" value="RNGMNOXGNASE"/>
</dbReference>
<sequence length="341" mass="36147">MIDLLVAGGGPAGLATAVHAARAGLETVVVERRQGPIDKACGEGLMPHSVRQLQRLGAELDGRAYRPFYGIRYLDGHRAAEARFRDGPGRGVRRTVLHAALSDAASAAGVRVVQGEVGPVSQDATSVSAAGFRARYLAAADGLHSPIRRSLGLSGGEGRRRRWGIRRHVRIAPWSDCVEVYWGPDAEAYVTPVGENCVGVAILTSVRGGFDEHLAAFPMLAERINGLEHGHDRAAGPLRQKVRNRSAGRVLLVGDAAGYVDALTGEGMGLAFGAAELLVGCVRADRPGDYDGQWRAMTRRYRLLTAALLHGSGFGPVRTRITPASAALPSVFSRVVNALGE</sequence>
<organism evidence="2 3">
    <name type="scientific">Mycolicibacterium porcinum</name>
    <dbReference type="NCBI Taxonomy" id="39693"/>
    <lineage>
        <taxon>Bacteria</taxon>
        <taxon>Bacillati</taxon>
        <taxon>Actinomycetota</taxon>
        <taxon>Actinomycetes</taxon>
        <taxon>Mycobacteriales</taxon>
        <taxon>Mycobacteriaceae</taxon>
        <taxon>Mycolicibacterium</taxon>
    </lineage>
</organism>
<dbReference type="Pfam" id="PF01494">
    <property type="entry name" value="FAD_binding_3"/>
    <property type="match status" value="1"/>
</dbReference>
<gene>
    <name evidence="2" type="ORF">H5P34_11480</name>
</gene>
<dbReference type="PANTHER" id="PTHR42685:SF19">
    <property type="entry name" value="POSSIBLE OXIDOREDUCTASE"/>
    <property type="match status" value="1"/>
</dbReference>
<dbReference type="InterPro" id="IPR002938">
    <property type="entry name" value="FAD-bd"/>
</dbReference>
<name>A0AAW5T3B2_9MYCO</name>
<dbReference type="InterPro" id="IPR036188">
    <property type="entry name" value="FAD/NAD-bd_sf"/>
</dbReference>
<dbReference type="SUPFAM" id="SSF51905">
    <property type="entry name" value="FAD/NAD(P)-binding domain"/>
    <property type="match status" value="1"/>
</dbReference>
<feature type="domain" description="FAD-binding" evidence="1">
    <location>
        <begin position="3"/>
        <end position="164"/>
    </location>
</feature>
<evidence type="ECO:0000313" key="2">
    <source>
        <dbReference type="EMBL" id="MCV7388665.1"/>
    </source>
</evidence>
<dbReference type="AlphaFoldDB" id="A0AAW5T3B2"/>
<dbReference type="GO" id="GO:0071949">
    <property type="term" value="F:FAD binding"/>
    <property type="evidence" value="ECO:0007669"/>
    <property type="project" value="InterPro"/>
</dbReference>
<reference evidence="2" key="1">
    <citation type="submission" date="2020-07" db="EMBL/GenBank/DDBJ databases">
        <authorList>
            <person name="Pettersson B.M.F."/>
            <person name="Behra P.R.K."/>
            <person name="Ramesh M."/>
            <person name="Das S."/>
            <person name="Dasgupta S."/>
            <person name="Kirsebom L.A."/>
        </authorList>
    </citation>
    <scope>NUCLEOTIDE SEQUENCE</scope>
    <source>
        <strain evidence="2">DSM 44242</strain>
    </source>
</reference>
<dbReference type="InterPro" id="IPR050407">
    <property type="entry name" value="Geranylgeranyl_reductase"/>
</dbReference>
<reference evidence="2" key="2">
    <citation type="journal article" date="2022" name="BMC Genomics">
        <title>Comparative genome analysis of mycobacteria focusing on tRNA and non-coding RNA.</title>
        <authorList>
            <person name="Behra P.R.K."/>
            <person name="Pettersson B.M.F."/>
            <person name="Ramesh M."/>
            <person name="Das S."/>
            <person name="Dasgupta S."/>
            <person name="Kirsebom L.A."/>
        </authorList>
    </citation>
    <scope>NUCLEOTIDE SEQUENCE</scope>
    <source>
        <strain evidence="2">DSM 44242</strain>
    </source>
</reference>
<dbReference type="EMBL" id="JACKVC010000013">
    <property type="protein sequence ID" value="MCV7388665.1"/>
    <property type="molecule type" value="Genomic_DNA"/>
</dbReference>
<proteinExistence type="predicted"/>
<evidence type="ECO:0000259" key="1">
    <source>
        <dbReference type="Pfam" id="PF01494"/>
    </source>
</evidence>
<dbReference type="Gene3D" id="3.50.50.60">
    <property type="entry name" value="FAD/NAD(P)-binding domain"/>
    <property type="match status" value="1"/>
</dbReference>
<comment type="caution">
    <text evidence="2">The sequence shown here is derived from an EMBL/GenBank/DDBJ whole genome shotgun (WGS) entry which is preliminary data.</text>
</comment>
<dbReference type="PANTHER" id="PTHR42685">
    <property type="entry name" value="GERANYLGERANYL DIPHOSPHATE REDUCTASE"/>
    <property type="match status" value="1"/>
</dbReference>
<dbReference type="Proteomes" id="UP001141659">
    <property type="component" value="Unassembled WGS sequence"/>
</dbReference>
<protein>
    <submittedName>
        <fullName evidence="2">NAD(P)/FAD-dependent oxidoreductase</fullName>
    </submittedName>
</protein>
<dbReference type="RefSeq" id="WP_036447351.1">
    <property type="nucleotide sequence ID" value="NZ_JACKVC010000013.1"/>
</dbReference>